<dbReference type="Proteomes" id="UP000011666">
    <property type="component" value="Unassembled WGS sequence"/>
</dbReference>
<dbReference type="PRINTS" id="PR00756">
    <property type="entry name" value="ALADIPTASE"/>
</dbReference>
<feature type="binding site" evidence="15">
    <location>
        <position position="304"/>
    </location>
    <ligand>
        <name>Zn(2+)</name>
        <dbReference type="ChEBI" id="CHEBI:29105"/>
        <note>catalytic</note>
    </ligand>
</feature>
<evidence type="ECO:0000256" key="1">
    <source>
        <dbReference type="ARBA" id="ARBA00000098"/>
    </source>
</evidence>
<evidence type="ECO:0000256" key="13">
    <source>
        <dbReference type="ARBA" id="ARBA00031533"/>
    </source>
</evidence>
<reference evidence="19 20" key="1">
    <citation type="submission" date="2013-01" db="EMBL/GenBank/DDBJ databases">
        <title>Whole genome shotgun sequence of Gordonia soli NBRC 108243.</title>
        <authorList>
            <person name="Isaki-Nakamura S."/>
            <person name="Hosoyama A."/>
            <person name="Tsuchikane K."/>
            <person name="Ando Y."/>
            <person name="Baba S."/>
            <person name="Ohji S."/>
            <person name="Hamada M."/>
            <person name="Tamura T."/>
            <person name="Yamazoe A."/>
            <person name="Yamazaki S."/>
            <person name="Fujita N."/>
        </authorList>
    </citation>
    <scope>NUCLEOTIDE SEQUENCE [LARGE SCALE GENOMIC DNA]</scope>
    <source>
        <strain evidence="19 20">NBRC 108243</strain>
    </source>
</reference>
<evidence type="ECO:0000256" key="10">
    <source>
        <dbReference type="ARBA" id="ARBA00022833"/>
    </source>
</evidence>
<keyword evidence="20" id="KW-1185">Reference proteome</keyword>
<evidence type="ECO:0000313" key="20">
    <source>
        <dbReference type="Proteomes" id="UP000011666"/>
    </source>
</evidence>
<name>M0QG57_9ACTN</name>
<dbReference type="OrthoDB" id="100605at2"/>
<dbReference type="GO" id="GO:0008237">
    <property type="term" value="F:metallopeptidase activity"/>
    <property type="evidence" value="ECO:0007669"/>
    <property type="project" value="UniProtKB-KW"/>
</dbReference>
<comment type="cofactor">
    <cofactor evidence="15">
        <name>Zn(2+)</name>
        <dbReference type="ChEBI" id="CHEBI:29105"/>
    </cofactor>
    <text evidence="15">Binds 1 zinc ion per subunit.</text>
</comment>
<feature type="active site" description="Proton donor" evidence="14">
    <location>
        <position position="380"/>
    </location>
</feature>
<evidence type="ECO:0000256" key="7">
    <source>
        <dbReference type="ARBA" id="ARBA00022670"/>
    </source>
</evidence>
<dbReference type="STRING" id="1223545.GS4_08_01530"/>
<dbReference type="Gene3D" id="1.10.390.10">
    <property type="entry name" value="Neutral Protease Domain 2"/>
    <property type="match status" value="1"/>
</dbReference>
<accession>M0QG57</accession>
<feature type="region of interest" description="Disordered" evidence="16">
    <location>
        <begin position="1"/>
        <end position="22"/>
    </location>
</feature>
<dbReference type="PANTHER" id="PTHR45726">
    <property type="entry name" value="LEUKOTRIENE A-4 HYDROLASE"/>
    <property type="match status" value="1"/>
</dbReference>
<dbReference type="AlphaFoldDB" id="M0QG57"/>
<comment type="similarity">
    <text evidence="3">Belongs to the peptidase M1 family.</text>
</comment>
<evidence type="ECO:0000259" key="18">
    <source>
        <dbReference type="Pfam" id="PF17900"/>
    </source>
</evidence>
<dbReference type="InterPro" id="IPR034015">
    <property type="entry name" value="M1_LTA4H"/>
</dbReference>
<feature type="domain" description="Aminopeptidase N-like N-terminal" evidence="18">
    <location>
        <begin position="38"/>
        <end position="208"/>
    </location>
</feature>
<evidence type="ECO:0000256" key="4">
    <source>
        <dbReference type="ARBA" id="ARBA00012564"/>
    </source>
</evidence>
<feature type="binding site" evidence="15">
    <location>
        <position position="308"/>
    </location>
    <ligand>
        <name>Zn(2+)</name>
        <dbReference type="ChEBI" id="CHEBI:29105"/>
        <note>catalytic</note>
    </ligand>
</feature>
<evidence type="ECO:0000256" key="8">
    <source>
        <dbReference type="ARBA" id="ARBA00022723"/>
    </source>
</evidence>
<evidence type="ECO:0000256" key="11">
    <source>
        <dbReference type="ARBA" id="ARBA00023049"/>
    </source>
</evidence>
<dbReference type="MEROPS" id="M01.033"/>
<dbReference type="GO" id="GO:0016285">
    <property type="term" value="F:alanyl aminopeptidase activity"/>
    <property type="evidence" value="ECO:0007669"/>
    <property type="project" value="UniProtKB-EC"/>
</dbReference>
<sequence>MPGKSGRRPLGQPLLGAPADGIDPYLPKNGNLGYRISRYDLELEYKVSSNRLAGDATLTATSYNELRRFTLDLASTMKVARVLVNGSRARHSHRGAKLSVTPADPIPPGGAMTIEVRYSGSPRPIRGPWGEVGWEELTEGSLCANQPNGAASWFPCDDHPSAKAPYRISITTDSPYHALANGVLKSKRTRASQTTWDYHQDEPMPTYLASIQIGDYRTKSLATKPIPVDALLPARLTREFDVDFGRQVQMIEAFVEMFGPYPFPRYTVVVTDDELDIPIEAQSFSTFGANHCDGTQDSERLVAHELAHQWFGNSVTLERWRDIWLHEGFACYAEWLWSQHSGGPSADELARYHHDQLAQDTVEESLADPGPRNMFDDWVYKRGAITLHALRLAIGDGNFFALLHRWTDKYRYGSVTTEDFISLAANFASTPLGPLWDRWLFTPELPAFPEPSPTPR</sequence>
<dbReference type="GO" id="GO:0008270">
    <property type="term" value="F:zinc ion binding"/>
    <property type="evidence" value="ECO:0007669"/>
    <property type="project" value="InterPro"/>
</dbReference>
<keyword evidence="8 15" id="KW-0479">Metal-binding</keyword>
<dbReference type="InterPro" id="IPR027268">
    <property type="entry name" value="Peptidase_M4/M1_CTD_sf"/>
</dbReference>
<dbReference type="CDD" id="cd09603">
    <property type="entry name" value="M1_APN_like"/>
    <property type="match status" value="1"/>
</dbReference>
<proteinExistence type="inferred from homology"/>
<keyword evidence="6" id="KW-0963">Cytoplasm</keyword>
<evidence type="ECO:0000256" key="14">
    <source>
        <dbReference type="PIRSR" id="PIRSR634015-1"/>
    </source>
</evidence>
<evidence type="ECO:0000256" key="16">
    <source>
        <dbReference type="SAM" id="MobiDB-lite"/>
    </source>
</evidence>
<feature type="active site" description="Proton acceptor" evidence="14">
    <location>
        <position position="305"/>
    </location>
</feature>
<evidence type="ECO:0000256" key="3">
    <source>
        <dbReference type="ARBA" id="ARBA00010136"/>
    </source>
</evidence>
<evidence type="ECO:0000256" key="2">
    <source>
        <dbReference type="ARBA" id="ARBA00004496"/>
    </source>
</evidence>
<keyword evidence="7" id="KW-0645">Protease</keyword>
<keyword evidence="19" id="KW-0031">Aminopeptidase</keyword>
<keyword evidence="11" id="KW-0482">Metalloprotease</keyword>
<dbReference type="SUPFAM" id="SSF55486">
    <property type="entry name" value="Metalloproteases ('zincins'), catalytic domain"/>
    <property type="match status" value="1"/>
</dbReference>
<gene>
    <name evidence="19" type="ORF">GS4_08_01530</name>
</gene>
<dbReference type="GO" id="GO:0005737">
    <property type="term" value="C:cytoplasm"/>
    <property type="evidence" value="ECO:0007669"/>
    <property type="project" value="UniProtKB-SubCell"/>
</dbReference>
<comment type="subcellular location">
    <subcellularLocation>
        <location evidence="2">Cytoplasm</location>
    </subcellularLocation>
</comment>
<protein>
    <recommendedName>
        <fullName evidence="5">Aminopeptidase N</fullName>
        <ecNumber evidence="4">3.4.11.2</ecNumber>
    </recommendedName>
    <alternativeName>
        <fullName evidence="12">Alanine aminopeptidase</fullName>
    </alternativeName>
    <alternativeName>
        <fullName evidence="13">Lysyl aminopeptidase</fullName>
    </alternativeName>
</protein>
<dbReference type="eggNOG" id="COG0308">
    <property type="taxonomic scope" value="Bacteria"/>
</dbReference>
<dbReference type="EMBL" id="BANX01000008">
    <property type="protein sequence ID" value="GAC67568.1"/>
    <property type="molecule type" value="Genomic_DNA"/>
</dbReference>
<feature type="domain" description="Peptidase M1 membrane alanine aminopeptidase" evidence="17">
    <location>
        <begin position="246"/>
        <end position="439"/>
    </location>
</feature>
<keyword evidence="9" id="KW-0378">Hydrolase</keyword>
<comment type="caution">
    <text evidence="19">The sequence shown here is derived from an EMBL/GenBank/DDBJ whole genome shotgun (WGS) entry which is preliminary data.</text>
</comment>
<evidence type="ECO:0000259" key="17">
    <source>
        <dbReference type="Pfam" id="PF01433"/>
    </source>
</evidence>
<dbReference type="InterPro" id="IPR001930">
    <property type="entry name" value="Peptidase_M1"/>
</dbReference>
<dbReference type="GO" id="GO:0006508">
    <property type="term" value="P:proteolysis"/>
    <property type="evidence" value="ECO:0007669"/>
    <property type="project" value="UniProtKB-KW"/>
</dbReference>
<dbReference type="InterPro" id="IPR042097">
    <property type="entry name" value="Aminopeptidase_N-like_N_sf"/>
</dbReference>
<evidence type="ECO:0000256" key="15">
    <source>
        <dbReference type="PIRSR" id="PIRSR634015-3"/>
    </source>
</evidence>
<dbReference type="Pfam" id="PF01433">
    <property type="entry name" value="Peptidase_M1"/>
    <property type="match status" value="1"/>
</dbReference>
<organism evidence="19 20">
    <name type="scientific">Gordonia soli NBRC 108243</name>
    <dbReference type="NCBI Taxonomy" id="1223545"/>
    <lineage>
        <taxon>Bacteria</taxon>
        <taxon>Bacillati</taxon>
        <taxon>Actinomycetota</taxon>
        <taxon>Actinomycetes</taxon>
        <taxon>Mycobacteriales</taxon>
        <taxon>Gordoniaceae</taxon>
        <taxon>Gordonia</taxon>
    </lineage>
</organism>
<keyword evidence="10 15" id="KW-0862">Zinc</keyword>
<dbReference type="Pfam" id="PF17900">
    <property type="entry name" value="Peptidase_M1_N"/>
    <property type="match status" value="1"/>
</dbReference>
<evidence type="ECO:0000256" key="5">
    <source>
        <dbReference type="ARBA" id="ARBA00015611"/>
    </source>
</evidence>
<evidence type="ECO:0000256" key="12">
    <source>
        <dbReference type="ARBA" id="ARBA00029811"/>
    </source>
</evidence>
<feature type="binding site" evidence="15">
    <location>
        <position position="327"/>
    </location>
    <ligand>
        <name>Zn(2+)</name>
        <dbReference type="ChEBI" id="CHEBI:29105"/>
        <note>catalytic</note>
    </ligand>
</feature>
<evidence type="ECO:0000313" key="19">
    <source>
        <dbReference type="EMBL" id="GAC67568.1"/>
    </source>
</evidence>
<evidence type="ECO:0000256" key="9">
    <source>
        <dbReference type="ARBA" id="ARBA00022801"/>
    </source>
</evidence>
<dbReference type="EC" id="3.4.11.2" evidence="4"/>
<evidence type="ECO:0000256" key="6">
    <source>
        <dbReference type="ARBA" id="ARBA00022490"/>
    </source>
</evidence>
<dbReference type="InterPro" id="IPR014782">
    <property type="entry name" value="Peptidase_M1_dom"/>
</dbReference>
<dbReference type="InterPro" id="IPR045357">
    <property type="entry name" value="Aminopeptidase_N-like_N"/>
</dbReference>
<comment type="catalytic activity">
    <reaction evidence="1">
        <text>Release of an N-terminal amino acid, Xaa-|-Yaa- from a peptide, amide or arylamide. Xaa is preferably Ala, but may be most amino acids including Pro (slow action). When a terminal hydrophobic residue is followed by a prolyl residue, the two may be released as an intact Xaa-Pro dipeptide.</text>
        <dbReference type="EC" id="3.4.11.2"/>
    </reaction>
</comment>
<dbReference type="Gene3D" id="2.60.40.1730">
    <property type="entry name" value="tricorn interacting facor f3 domain"/>
    <property type="match status" value="1"/>
</dbReference>
<dbReference type="PANTHER" id="PTHR45726:SF3">
    <property type="entry name" value="LEUKOTRIENE A-4 HYDROLASE"/>
    <property type="match status" value="1"/>
</dbReference>
<dbReference type="RefSeq" id="WP_007618873.1">
    <property type="nucleotide sequence ID" value="NZ_BANX01000008.1"/>
</dbReference>
<dbReference type="SUPFAM" id="SSF63737">
    <property type="entry name" value="Leukotriene A4 hydrolase N-terminal domain"/>
    <property type="match status" value="1"/>
</dbReference>